<dbReference type="Gene3D" id="3.40.50.10190">
    <property type="entry name" value="BRCT domain"/>
    <property type="match status" value="2"/>
</dbReference>
<comment type="caution">
    <text evidence="3">The sequence shown here is derived from an EMBL/GenBank/DDBJ whole genome shotgun (WGS) entry which is preliminary data.</text>
</comment>
<feature type="non-terminal residue" evidence="3">
    <location>
        <position position="202"/>
    </location>
</feature>
<sequence length="202" mass="23025">MDGAIVCFSGFNQKMKSHLSELVRRLGGQVSTDLHDKVTVLVSKTCDTGYPKYTQSVKLKLPVLREDWITDAWTAVIDGLRDEQVTTKPVYDIYRVPLFKGMVITVSGLSKEDRSNASRLIELGKGIFTPEMRKTECTHLITDRNCGDKFKKAREWGRIRIVTLKWLIKSCELGYVLKESHYDPERIRASTPTKVEKASRDV</sequence>
<dbReference type="InterPro" id="IPR001357">
    <property type="entry name" value="BRCT_dom"/>
</dbReference>
<gene>
    <name evidence="3" type="ORF">PMAYCL1PPCAC_10136</name>
</gene>
<accession>A0AAN4ZIZ2</accession>
<reference evidence="4" key="1">
    <citation type="submission" date="2022-10" db="EMBL/GenBank/DDBJ databases">
        <title>Genome assembly of Pristionchus species.</title>
        <authorList>
            <person name="Yoshida K."/>
            <person name="Sommer R.J."/>
        </authorList>
    </citation>
    <scope>NUCLEOTIDE SEQUENCE [LARGE SCALE GENOMIC DNA]</scope>
    <source>
        <strain evidence="4">RS5460</strain>
    </source>
</reference>
<dbReference type="Pfam" id="PF00533">
    <property type="entry name" value="BRCT"/>
    <property type="match status" value="1"/>
</dbReference>
<dbReference type="SMART" id="SM00292">
    <property type="entry name" value="BRCT"/>
    <property type="match status" value="2"/>
</dbReference>
<dbReference type="GO" id="GO:0033314">
    <property type="term" value="P:mitotic DNA replication checkpoint signaling"/>
    <property type="evidence" value="ECO:0007669"/>
    <property type="project" value="TreeGrafter"/>
</dbReference>
<keyword evidence="1" id="KW-0677">Repeat</keyword>
<dbReference type="InterPro" id="IPR036420">
    <property type="entry name" value="BRCT_dom_sf"/>
</dbReference>
<proteinExistence type="predicted"/>
<organism evidence="3 4">
    <name type="scientific">Pristionchus mayeri</name>
    <dbReference type="NCBI Taxonomy" id="1317129"/>
    <lineage>
        <taxon>Eukaryota</taxon>
        <taxon>Metazoa</taxon>
        <taxon>Ecdysozoa</taxon>
        <taxon>Nematoda</taxon>
        <taxon>Chromadorea</taxon>
        <taxon>Rhabditida</taxon>
        <taxon>Rhabditina</taxon>
        <taxon>Diplogasteromorpha</taxon>
        <taxon>Diplogasteroidea</taxon>
        <taxon>Neodiplogasteridae</taxon>
        <taxon>Pristionchus</taxon>
    </lineage>
</organism>
<dbReference type="PROSITE" id="PS50172">
    <property type="entry name" value="BRCT"/>
    <property type="match status" value="2"/>
</dbReference>
<dbReference type="Pfam" id="PF12738">
    <property type="entry name" value="PTCB-BRCT"/>
    <property type="match status" value="1"/>
</dbReference>
<evidence type="ECO:0000313" key="3">
    <source>
        <dbReference type="EMBL" id="GMR39941.1"/>
    </source>
</evidence>
<dbReference type="CDD" id="cd17731">
    <property type="entry name" value="BRCT_TopBP1_rpt2_like"/>
    <property type="match status" value="1"/>
</dbReference>
<evidence type="ECO:0000256" key="1">
    <source>
        <dbReference type="ARBA" id="ARBA00022737"/>
    </source>
</evidence>
<feature type="domain" description="BRCT" evidence="2">
    <location>
        <begin position="1"/>
        <end position="71"/>
    </location>
</feature>
<name>A0AAN4ZIZ2_9BILA</name>
<dbReference type="PANTHER" id="PTHR13561">
    <property type="entry name" value="DNA REPLICATION REGULATOR DPB11-RELATED"/>
    <property type="match status" value="1"/>
</dbReference>
<dbReference type="SUPFAM" id="SSF52113">
    <property type="entry name" value="BRCT domain"/>
    <property type="match status" value="2"/>
</dbReference>
<dbReference type="PANTHER" id="PTHR13561:SF20">
    <property type="entry name" value="DNA TOPOISOMERASE 2-BINDING PROTEIN 1"/>
    <property type="match status" value="1"/>
</dbReference>
<dbReference type="GO" id="GO:0007095">
    <property type="term" value="P:mitotic G2 DNA damage checkpoint signaling"/>
    <property type="evidence" value="ECO:0007669"/>
    <property type="project" value="TreeGrafter"/>
</dbReference>
<protein>
    <recommendedName>
        <fullName evidence="2">BRCT domain-containing protein</fullName>
    </recommendedName>
</protein>
<keyword evidence="4" id="KW-1185">Reference proteome</keyword>
<dbReference type="Proteomes" id="UP001328107">
    <property type="component" value="Unassembled WGS sequence"/>
</dbReference>
<dbReference type="CDD" id="cd00027">
    <property type="entry name" value="BRCT"/>
    <property type="match status" value="1"/>
</dbReference>
<dbReference type="AlphaFoldDB" id="A0AAN4ZIZ2"/>
<evidence type="ECO:0000259" key="2">
    <source>
        <dbReference type="PROSITE" id="PS50172"/>
    </source>
</evidence>
<dbReference type="EMBL" id="BTRK01000003">
    <property type="protein sequence ID" value="GMR39941.1"/>
    <property type="molecule type" value="Genomic_DNA"/>
</dbReference>
<dbReference type="GO" id="GO:0006270">
    <property type="term" value="P:DNA replication initiation"/>
    <property type="evidence" value="ECO:0007669"/>
    <property type="project" value="TreeGrafter"/>
</dbReference>
<evidence type="ECO:0000313" key="4">
    <source>
        <dbReference type="Proteomes" id="UP001328107"/>
    </source>
</evidence>
<dbReference type="InterPro" id="IPR059215">
    <property type="entry name" value="BRCT2_TopBP1-like"/>
</dbReference>
<feature type="domain" description="BRCT" evidence="2">
    <location>
        <begin position="94"/>
        <end position="184"/>
    </location>
</feature>